<dbReference type="Gene3D" id="3.40.50.150">
    <property type="entry name" value="Vaccinia Virus protein VP39"/>
    <property type="match status" value="1"/>
</dbReference>
<sequence length="425" mass="44450">MSTPPADPMDIFLAAPPGLEPALLAEAKAAGFAAPRAVPGGVETSGPWSEAWRANLVLRGASRVLVRVASFRALHLAQLDKRSRKLDWAAILRPDQPVRVEATCRKSRIYHAGAAAQRIARAIEEELGAPAAFVGGHGGEAAIRNAAGEAAIRNAAGEAAIRNAAGDGTAREASGETLDADGPAPLRVMARIDNDLVTISLDASGEPLHRRGHKPAVAKAPMRETLAALFLHDCGYDGSEPLLDPMCGSGTFVLEAAELAAGLAPGRSRPFAFERLASFDPAAWAGMKRAAAPSPAPVPERRFHGSDRDDGAIRAATANAERAGLGDWTEFRRLAVSDLERPAGPPGLVMVNPPYGARIGDKGPLKGLHAALGRTLLERFSGWRVGLVTSEADLARATGLPFLPPGPPVPHGGLKVRLHRTAPLP</sequence>
<dbReference type="STRING" id="1114924.SAMN05216258_109190"/>
<dbReference type="Pfam" id="PF01170">
    <property type="entry name" value="UPF0020"/>
    <property type="match status" value="1"/>
</dbReference>
<dbReference type="InterPro" id="IPR053943">
    <property type="entry name" value="RlmKL-like_Mtase_CS"/>
</dbReference>
<dbReference type="GO" id="GO:0070043">
    <property type="term" value="F:rRNA (guanine-N7-)-methyltransferase activity"/>
    <property type="evidence" value="ECO:0007669"/>
    <property type="project" value="TreeGrafter"/>
</dbReference>
<dbReference type="RefSeq" id="WP_092862704.1">
    <property type="nucleotide sequence ID" value="NZ_FOQH01000009.1"/>
</dbReference>
<name>A0A1I3L346_9RHOB</name>
<evidence type="ECO:0000259" key="3">
    <source>
        <dbReference type="Pfam" id="PF01170"/>
    </source>
</evidence>
<dbReference type="SUPFAM" id="SSF53335">
    <property type="entry name" value="S-adenosyl-L-methionine-dependent methyltransferases"/>
    <property type="match status" value="1"/>
</dbReference>
<keyword evidence="6" id="KW-1185">Reference proteome</keyword>
<dbReference type="InterPro" id="IPR054170">
    <property type="entry name" value="RlmL_1st"/>
</dbReference>
<evidence type="ECO:0000259" key="4">
    <source>
        <dbReference type="Pfam" id="PF22020"/>
    </source>
</evidence>
<reference evidence="5 6" key="1">
    <citation type="submission" date="2016-10" db="EMBL/GenBank/DDBJ databases">
        <authorList>
            <person name="de Groot N.N."/>
        </authorList>
    </citation>
    <scope>NUCLEOTIDE SEQUENCE [LARGE SCALE GENOMIC DNA]</scope>
    <source>
        <strain evidence="5 6">CGMCC 1.11030</strain>
    </source>
</reference>
<keyword evidence="1 5" id="KW-0489">Methyltransferase</keyword>
<dbReference type="Pfam" id="PF22020">
    <property type="entry name" value="RlmL_1st"/>
    <property type="match status" value="1"/>
</dbReference>
<dbReference type="PANTHER" id="PTHR47313">
    <property type="entry name" value="RIBOSOMAL RNA LARGE SUBUNIT METHYLTRANSFERASE K/L"/>
    <property type="match status" value="1"/>
</dbReference>
<dbReference type="InterPro" id="IPR000241">
    <property type="entry name" value="RlmKL-like_Mtase"/>
</dbReference>
<evidence type="ECO:0000313" key="6">
    <source>
        <dbReference type="Proteomes" id="UP000199377"/>
    </source>
</evidence>
<protein>
    <submittedName>
        <fullName evidence="5">Putative N6-adenine-specific DNA methylase</fullName>
    </submittedName>
</protein>
<dbReference type="CDD" id="cd11715">
    <property type="entry name" value="THUMP_AdoMetMT"/>
    <property type="match status" value="1"/>
</dbReference>
<organism evidence="5 6">
    <name type="scientific">Albimonas pacifica</name>
    <dbReference type="NCBI Taxonomy" id="1114924"/>
    <lineage>
        <taxon>Bacteria</taxon>
        <taxon>Pseudomonadati</taxon>
        <taxon>Pseudomonadota</taxon>
        <taxon>Alphaproteobacteria</taxon>
        <taxon>Rhodobacterales</taxon>
        <taxon>Paracoccaceae</taxon>
        <taxon>Albimonas</taxon>
    </lineage>
</organism>
<keyword evidence="2" id="KW-0808">Transferase</keyword>
<dbReference type="EMBL" id="FOQH01000009">
    <property type="protein sequence ID" value="SFI79153.1"/>
    <property type="molecule type" value="Genomic_DNA"/>
</dbReference>
<proteinExistence type="predicted"/>
<dbReference type="Proteomes" id="UP000199377">
    <property type="component" value="Unassembled WGS sequence"/>
</dbReference>
<feature type="domain" description="RlmL ferredoxin-like" evidence="4">
    <location>
        <begin position="11"/>
        <end position="65"/>
    </location>
</feature>
<dbReference type="InterPro" id="IPR029063">
    <property type="entry name" value="SAM-dependent_MTases_sf"/>
</dbReference>
<accession>A0A1I3L346</accession>
<dbReference type="PANTHER" id="PTHR47313:SF1">
    <property type="entry name" value="RIBOSOMAL RNA LARGE SUBUNIT METHYLTRANSFERASE K_L"/>
    <property type="match status" value="1"/>
</dbReference>
<gene>
    <name evidence="5" type="ORF">SAMN05216258_109190</name>
</gene>
<dbReference type="OrthoDB" id="9809404at2"/>
<feature type="domain" description="Ribosomal RNA large subunit methyltransferase K/L-like methyltransferase" evidence="3">
    <location>
        <begin position="211"/>
        <end position="398"/>
    </location>
</feature>
<dbReference type="PROSITE" id="PS01261">
    <property type="entry name" value="UPF0020"/>
    <property type="match status" value="1"/>
</dbReference>
<evidence type="ECO:0000256" key="2">
    <source>
        <dbReference type="ARBA" id="ARBA00022679"/>
    </source>
</evidence>
<dbReference type="AlphaFoldDB" id="A0A1I3L346"/>
<evidence type="ECO:0000256" key="1">
    <source>
        <dbReference type="ARBA" id="ARBA00022603"/>
    </source>
</evidence>
<dbReference type="GO" id="GO:0008990">
    <property type="term" value="F:rRNA (guanine-N2-)-methyltransferase activity"/>
    <property type="evidence" value="ECO:0007669"/>
    <property type="project" value="TreeGrafter"/>
</dbReference>
<evidence type="ECO:0000313" key="5">
    <source>
        <dbReference type="EMBL" id="SFI79153.1"/>
    </source>
</evidence>
<dbReference type="Gene3D" id="3.30.2130.30">
    <property type="match status" value="1"/>
</dbReference>